<name>A0A9Q0DHT7_9TELE</name>
<organism evidence="2 3">
    <name type="scientific">Muraenolepis orangiensis</name>
    <name type="common">Patagonian moray cod</name>
    <dbReference type="NCBI Taxonomy" id="630683"/>
    <lineage>
        <taxon>Eukaryota</taxon>
        <taxon>Metazoa</taxon>
        <taxon>Chordata</taxon>
        <taxon>Craniata</taxon>
        <taxon>Vertebrata</taxon>
        <taxon>Euteleostomi</taxon>
        <taxon>Actinopterygii</taxon>
        <taxon>Neopterygii</taxon>
        <taxon>Teleostei</taxon>
        <taxon>Neoteleostei</taxon>
        <taxon>Acanthomorphata</taxon>
        <taxon>Zeiogadaria</taxon>
        <taxon>Gadariae</taxon>
        <taxon>Gadiformes</taxon>
        <taxon>Muraenolepidoidei</taxon>
        <taxon>Muraenolepididae</taxon>
        <taxon>Muraenolepis</taxon>
    </lineage>
</organism>
<dbReference type="AlphaFoldDB" id="A0A9Q0DHT7"/>
<keyword evidence="3" id="KW-1185">Reference proteome</keyword>
<evidence type="ECO:0000313" key="2">
    <source>
        <dbReference type="EMBL" id="KAJ3588547.1"/>
    </source>
</evidence>
<protein>
    <submittedName>
        <fullName evidence="2">Uncharacterized protein</fullName>
    </submittedName>
</protein>
<proteinExistence type="predicted"/>
<accession>A0A9Q0DHT7</accession>
<reference evidence="2" key="1">
    <citation type="submission" date="2022-07" db="EMBL/GenBank/DDBJ databases">
        <title>Chromosome-level genome of Muraenolepis orangiensis.</title>
        <authorList>
            <person name="Kim J."/>
        </authorList>
    </citation>
    <scope>NUCLEOTIDE SEQUENCE</scope>
    <source>
        <strain evidence="2">KU_S4_2022</strain>
        <tissue evidence="2">Muscle</tissue>
    </source>
</reference>
<feature type="region of interest" description="Disordered" evidence="1">
    <location>
        <begin position="1"/>
        <end position="78"/>
    </location>
</feature>
<gene>
    <name evidence="2" type="ORF">NHX12_012139</name>
</gene>
<sequence>MKRLRRGSVRGEAERWREEEERAGSDEPERWKRWGEERTRRRRGRVGEERGARETENRVAPREMSERGEEEAGRAEER</sequence>
<evidence type="ECO:0000256" key="1">
    <source>
        <dbReference type="SAM" id="MobiDB-lite"/>
    </source>
</evidence>
<evidence type="ECO:0000313" key="3">
    <source>
        <dbReference type="Proteomes" id="UP001148018"/>
    </source>
</evidence>
<dbReference type="EMBL" id="JANIIK010000116">
    <property type="protein sequence ID" value="KAJ3588547.1"/>
    <property type="molecule type" value="Genomic_DNA"/>
</dbReference>
<comment type="caution">
    <text evidence="2">The sequence shown here is derived from an EMBL/GenBank/DDBJ whole genome shotgun (WGS) entry which is preliminary data.</text>
</comment>
<feature type="compositionally biased region" description="Basic and acidic residues" evidence="1">
    <location>
        <begin position="9"/>
        <end position="78"/>
    </location>
</feature>
<dbReference type="Proteomes" id="UP001148018">
    <property type="component" value="Unassembled WGS sequence"/>
</dbReference>